<dbReference type="Proteomes" id="UP000017836">
    <property type="component" value="Unassembled WGS sequence"/>
</dbReference>
<dbReference type="Pfam" id="PF05564">
    <property type="entry name" value="Auxin_repressed"/>
    <property type="match status" value="1"/>
</dbReference>
<proteinExistence type="inferred from homology"/>
<evidence type="ECO:0000256" key="1">
    <source>
        <dbReference type="ARBA" id="ARBA00010502"/>
    </source>
</evidence>
<evidence type="ECO:0000313" key="3">
    <source>
        <dbReference type="EMBL" id="ERN02259.1"/>
    </source>
</evidence>
<dbReference type="OMA" id="ISYSETW"/>
<dbReference type="EMBL" id="KI394661">
    <property type="protein sequence ID" value="ERN02259.1"/>
    <property type="molecule type" value="Genomic_DNA"/>
</dbReference>
<comment type="similarity">
    <text evidence="1">Belongs to the DRM1/ARP family.</text>
</comment>
<protein>
    <submittedName>
        <fullName evidence="3">Uncharacterized protein</fullName>
    </submittedName>
</protein>
<dbReference type="KEGG" id="atr:18430366"/>
<dbReference type="eggNOG" id="ENOG502S6R7">
    <property type="taxonomic scope" value="Eukaryota"/>
</dbReference>
<dbReference type="AlphaFoldDB" id="W1P3Q0"/>
<dbReference type="PANTHER" id="PTHR33565">
    <property type="entry name" value="DORMANCY-ASSOCIATED PROTEIN 1"/>
    <property type="match status" value="1"/>
</dbReference>
<sequence>MAFLDKLWDDTLAGPQPENGLSKLRKPVSRPSPAKVDEFSNEANRVTRSIMIVKPPSDKNNASENGTPPSSPAGMTPPVSPFAGAGRFRRRFSLEEYERSRIVGGKSPRGRFSSDEYERGGFVPGGEKPSLS</sequence>
<gene>
    <name evidence="3" type="ORF">AMTR_s00045p00231900</name>
</gene>
<name>W1P3Q0_AMBTC</name>
<evidence type="ECO:0000313" key="4">
    <source>
        <dbReference type="Proteomes" id="UP000017836"/>
    </source>
</evidence>
<feature type="region of interest" description="Disordered" evidence="2">
    <location>
        <begin position="1"/>
        <end position="84"/>
    </location>
</feature>
<feature type="region of interest" description="Disordered" evidence="2">
    <location>
        <begin position="97"/>
        <end position="132"/>
    </location>
</feature>
<dbReference type="HOGENOM" id="CLU_116501_0_0_1"/>
<feature type="compositionally biased region" description="Polar residues" evidence="2">
    <location>
        <begin position="58"/>
        <end position="68"/>
    </location>
</feature>
<evidence type="ECO:0000256" key="2">
    <source>
        <dbReference type="SAM" id="MobiDB-lite"/>
    </source>
</evidence>
<dbReference type="Gramene" id="ERN02259">
    <property type="protein sequence ID" value="ERN02259"/>
    <property type="gene ID" value="AMTR_s00045p00231900"/>
</dbReference>
<dbReference type="OrthoDB" id="1912652at2759"/>
<dbReference type="PANTHER" id="PTHR33565:SF1">
    <property type="entry name" value="DORMANCY-ASSOCIATED PROTEIN HOMOLOG 3"/>
    <property type="match status" value="1"/>
</dbReference>
<accession>W1P3Q0</accession>
<keyword evidence="4" id="KW-1185">Reference proteome</keyword>
<organism evidence="3 4">
    <name type="scientific">Amborella trichopoda</name>
    <dbReference type="NCBI Taxonomy" id="13333"/>
    <lineage>
        <taxon>Eukaryota</taxon>
        <taxon>Viridiplantae</taxon>
        <taxon>Streptophyta</taxon>
        <taxon>Embryophyta</taxon>
        <taxon>Tracheophyta</taxon>
        <taxon>Spermatophyta</taxon>
        <taxon>Magnoliopsida</taxon>
        <taxon>Amborellales</taxon>
        <taxon>Amborellaceae</taxon>
        <taxon>Amborella</taxon>
    </lineage>
</organism>
<dbReference type="InterPro" id="IPR008406">
    <property type="entry name" value="DRM/ARP"/>
</dbReference>
<reference evidence="4" key="1">
    <citation type="journal article" date="2013" name="Science">
        <title>The Amborella genome and the evolution of flowering plants.</title>
        <authorList>
            <consortium name="Amborella Genome Project"/>
        </authorList>
    </citation>
    <scope>NUCLEOTIDE SEQUENCE [LARGE SCALE GENOMIC DNA]</scope>
</reference>